<dbReference type="RefSeq" id="WP_345650822.1">
    <property type="nucleotide sequence ID" value="NZ_BAABLY010000070.1"/>
</dbReference>
<dbReference type="NCBIfam" id="TIGR02778">
    <property type="entry name" value="ligD_pol"/>
    <property type="match status" value="1"/>
</dbReference>
<dbReference type="Pfam" id="PF21686">
    <property type="entry name" value="LigD_Prim-Pol"/>
    <property type="match status" value="1"/>
</dbReference>
<dbReference type="NCBIfam" id="TIGR02777">
    <property type="entry name" value="LigD_PE_dom"/>
    <property type="match status" value="1"/>
</dbReference>
<dbReference type="EMBL" id="JBEDNP010000002">
    <property type="protein sequence ID" value="MEQ3538082.1"/>
    <property type="molecule type" value="Genomic_DNA"/>
</dbReference>
<reference evidence="4 5" key="1">
    <citation type="submission" date="2024-03" db="EMBL/GenBank/DDBJ databases">
        <title>Draft genome sequence of Pseudonocardia tropica JCM 19149.</title>
        <authorList>
            <person name="Butdee W."/>
            <person name="Duangmal K."/>
        </authorList>
    </citation>
    <scope>NUCLEOTIDE SEQUENCE [LARGE SCALE GENOMIC DNA]</scope>
    <source>
        <strain evidence="4 5">JCM 19149</strain>
    </source>
</reference>
<dbReference type="Gene3D" id="3.90.920.10">
    <property type="entry name" value="DNA primase, PRIM domain"/>
    <property type="match status" value="1"/>
</dbReference>
<evidence type="ECO:0000259" key="3">
    <source>
        <dbReference type="Pfam" id="PF21686"/>
    </source>
</evidence>
<dbReference type="Pfam" id="PF13298">
    <property type="entry name" value="LigD_N"/>
    <property type="match status" value="1"/>
</dbReference>
<evidence type="ECO:0000259" key="2">
    <source>
        <dbReference type="Pfam" id="PF13298"/>
    </source>
</evidence>
<feature type="compositionally biased region" description="Polar residues" evidence="1">
    <location>
        <begin position="340"/>
        <end position="359"/>
    </location>
</feature>
<dbReference type="Proteomes" id="UP001464923">
    <property type="component" value="Unassembled WGS sequence"/>
</dbReference>
<name>A0ABV1JSD5_9PSEU</name>
<dbReference type="PANTHER" id="PTHR42705">
    <property type="entry name" value="BIFUNCTIONAL NON-HOMOLOGOUS END JOINING PROTEIN LIGD"/>
    <property type="match status" value="1"/>
</dbReference>
<comment type="caution">
    <text evidence="4">The sequence shown here is derived from an EMBL/GenBank/DDBJ whole genome shotgun (WGS) entry which is preliminary data.</text>
</comment>
<feature type="compositionally biased region" description="Basic and acidic residues" evidence="1">
    <location>
        <begin position="327"/>
        <end position="336"/>
    </location>
</feature>
<evidence type="ECO:0000313" key="5">
    <source>
        <dbReference type="Proteomes" id="UP001464923"/>
    </source>
</evidence>
<sequence length="667" mass="73105">MPLDEYRRRRDARRTPEPVPERDAGPSDAVGDRFVVQEHHATALHWDLRLERDGVLASWAVPKGLPEDSETVRMAVRTEDHPLEYLEFSGEIPRGEYGGGGMAIWDHGRYDTEKWNDREIAFVLHGGRVRGRFVLLHRSSGGRKDNWLLRRTRDQPDGMDAGGDPLPRDVVLAVPRPADRLPTGDGWTVRPVFGGRRVLVRVDGGRLSLRPVDDEGRPGEPFDPPGALRGLGPALGAGGHLLDAELTGRGELWVADVLHTGGRDVRALPAEQRRALLEELPLDGPHRRAAPSYPNAGARLLDAVRDQGLPGVVAVRAGSRYPEGAGDDWREVRVDGASRQAAQRGTAQRGTAQRGTAQRGTARREGYGRASLSNPDKVLYPATGTTKADVLGHYLAVAEVMVPHLDARPATLKRWPDGVEGPSFFEKNVARHAPGWLRTARVGTPGGRSESADFAVLSDAEGLAWAANLAALELHVPQWRLGQRDGRHPPDRVVFDLDPGEGTTVVDCCRVALWLRDLLDGHGLAVYPSTSGGKGMQLYLPARVTDPERTSGFAREVAERLAEEHRREVIAVMTRARRRGKIFVDWSQNNTAKTTIASYSLRGRDRPTVATPVTWAEVEGCREPADLVFTLDDLPARLDTHGDLMRPLIDTEGFRLPRGGVIGQVPG</sequence>
<feature type="domain" description="DNA ligase D polymerase" evidence="3">
    <location>
        <begin position="386"/>
        <end position="644"/>
    </location>
</feature>
<dbReference type="PANTHER" id="PTHR42705:SF2">
    <property type="entry name" value="BIFUNCTIONAL NON-HOMOLOGOUS END JOINING PROTEIN LIGD"/>
    <property type="match status" value="1"/>
</dbReference>
<dbReference type="EC" id="6.5.1.1" evidence="4"/>
<dbReference type="InterPro" id="IPR014144">
    <property type="entry name" value="LigD_PE_domain"/>
</dbReference>
<gene>
    <name evidence="4" type="primary">ligD</name>
    <name evidence="4" type="ORF">WHI96_04570</name>
</gene>
<feature type="domain" description="DNA ligase D 3'-phosphoesterase" evidence="2">
    <location>
        <begin position="37"/>
        <end position="136"/>
    </location>
</feature>
<keyword evidence="4" id="KW-0436">Ligase</keyword>
<proteinExistence type="predicted"/>
<evidence type="ECO:0000313" key="4">
    <source>
        <dbReference type="EMBL" id="MEQ3538082.1"/>
    </source>
</evidence>
<dbReference type="GO" id="GO:0003910">
    <property type="term" value="F:DNA ligase (ATP) activity"/>
    <property type="evidence" value="ECO:0007669"/>
    <property type="project" value="UniProtKB-EC"/>
</dbReference>
<accession>A0ABV1JSD5</accession>
<feature type="region of interest" description="Disordered" evidence="1">
    <location>
        <begin position="1"/>
        <end position="29"/>
    </location>
</feature>
<organism evidence="4 5">
    <name type="scientific">Pseudonocardia tropica</name>
    <dbReference type="NCBI Taxonomy" id="681289"/>
    <lineage>
        <taxon>Bacteria</taxon>
        <taxon>Bacillati</taxon>
        <taxon>Actinomycetota</taxon>
        <taxon>Actinomycetes</taxon>
        <taxon>Pseudonocardiales</taxon>
        <taxon>Pseudonocardiaceae</taxon>
        <taxon>Pseudonocardia</taxon>
    </lineage>
</organism>
<keyword evidence="5" id="KW-1185">Reference proteome</keyword>
<dbReference type="SUPFAM" id="SSF56091">
    <property type="entry name" value="DNA ligase/mRNA capping enzyme, catalytic domain"/>
    <property type="match status" value="1"/>
</dbReference>
<protein>
    <submittedName>
        <fullName evidence="4">Non-homologous end-joining DNA ligase</fullName>
        <ecNumber evidence="4">6.5.1.1</ecNumber>
    </submittedName>
</protein>
<dbReference type="InterPro" id="IPR052171">
    <property type="entry name" value="NHEJ_LigD"/>
</dbReference>
<dbReference type="InterPro" id="IPR014145">
    <property type="entry name" value="LigD_pol_dom"/>
</dbReference>
<feature type="compositionally biased region" description="Basic and acidic residues" evidence="1">
    <location>
        <begin position="1"/>
        <end position="25"/>
    </location>
</feature>
<evidence type="ECO:0000256" key="1">
    <source>
        <dbReference type="SAM" id="MobiDB-lite"/>
    </source>
</evidence>
<feature type="region of interest" description="Disordered" evidence="1">
    <location>
        <begin position="324"/>
        <end position="381"/>
    </location>
</feature>